<dbReference type="AlphaFoldDB" id="A0A375IHQ6"/>
<organism evidence="1 2">
    <name type="scientific">Cupriavidus taiwanensis</name>
    <dbReference type="NCBI Taxonomy" id="164546"/>
    <lineage>
        <taxon>Bacteria</taxon>
        <taxon>Pseudomonadati</taxon>
        <taxon>Pseudomonadota</taxon>
        <taxon>Betaproteobacteria</taxon>
        <taxon>Burkholderiales</taxon>
        <taxon>Burkholderiaceae</taxon>
        <taxon>Cupriavidus</taxon>
    </lineage>
</organism>
<sequence>MKTGRICGPSSFGRTGLLLQT</sequence>
<evidence type="ECO:0000313" key="1">
    <source>
        <dbReference type="EMBL" id="SPK73600.1"/>
    </source>
</evidence>
<proteinExistence type="predicted"/>
<dbReference type="EMBL" id="LT991976">
    <property type="protein sequence ID" value="SPK73600.1"/>
    <property type="molecule type" value="Genomic_DNA"/>
</dbReference>
<protein>
    <submittedName>
        <fullName evidence="1">Uncharacterized protein</fullName>
    </submittedName>
</protein>
<evidence type="ECO:0000313" key="2">
    <source>
        <dbReference type="Proteomes" id="UP000255505"/>
    </source>
</evidence>
<reference evidence="1 2" key="1">
    <citation type="submission" date="2018-01" db="EMBL/GenBank/DDBJ databases">
        <authorList>
            <person name="Gaut B.S."/>
            <person name="Morton B.R."/>
            <person name="Clegg M.T."/>
            <person name="Duvall M.R."/>
        </authorList>
    </citation>
    <scope>NUCLEOTIDE SEQUENCE [LARGE SCALE GENOMIC DNA]</scope>
    <source>
        <strain evidence="1">Cupriavidus taiwanensis LMG 19425</strain>
    </source>
</reference>
<accession>A0A375IHQ6</accession>
<dbReference type="Proteomes" id="UP000255505">
    <property type="component" value="Chromosome I"/>
</dbReference>
<gene>
    <name evidence="1" type="ORF">CT19425_110137</name>
</gene>
<name>A0A375IHQ6_9BURK</name>